<dbReference type="AlphaFoldDB" id="A0A9E8JN31"/>
<dbReference type="KEGG" id="vcw:GJQ55_13195"/>
<sequence>MLMDISHLQNKRQWLVITDSLNEYQPPSDHDNETADTLYGTDNNNNGIRDDYKQRIIQSELPEHAQKLAFAAGRIYTTTIHVGRSADEISTDLARYTMQNLINVYRCKLITAQQNNGHTWKESWFYNTVDRLEAKFLIQNALSKIAGEETEYQFPDNPCAEILKERLFVSS</sequence>
<dbReference type="RefSeq" id="WP_265573814.1">
    <property type="nucleotide sequence ID" value="NZ_CP045550.1"/>
</dbReference>
<evidence type="ECO:0000313" key="2">
    <source>
        <dbReference type="Proteomes" id="UP000596074"/>
    </source>
</evidence>
<organism evidence="1 2">
    <name type="scientific">Venatoribacter cucullus</name>
    <dbReference type="NCBI Taxonomy" id="2661630"/>
    <lineage>
        <taxon>Bacteria</taxon>
        <taxon>Pseudomonadati</taxon>
        <taxon>Pseudomonadota</taxon>
        <taxon>Gammaproteobacteria</taxon>
        <taxon>Oceanospirillales</taxon>
        <taxon>Oceanospirillaceae</taxon>
        <taxon>Venatoribacter</taxon>
    </lineage>
</organism>
<dbReference type="Proteomes" id="UP000596074">
    <property type="component" value="Chromosome"/>
</dbReference>
<name>A0A9E8JN31_9GAMM</name>
<accession>A0A9E8JN31</accession>
<protein>
    <submittedName>
        <fullName evidence="1">Uncharacterized protein</fullName>
    </submittedName>
</protein>
<keyword evidence="2" id="KW-1185">Reference proteome</keyword>
<evidence type="ECO:0000313" key="1">
    <source>
        <dbReference type="EMBL" id="QQD25374.1"/>
    </source>
</evidence>
<gene>
    <name evidence="1" type="ORF">GJQ55_13195</name>
</gene>
<dbReference type="EMBL" id="CP046056">
    <property type="protein sequence ID" value="QQD25374.1"/>
    <property type="molecule type" value="Genomic_DNA"/>
</dbReference>
<reference evidence="1 2" key="1">
    <citation type="submission" date="2019-11" db="EMBL/GenBank/DDBJ databases">
        <title>Venatorbacter sp. nov. a predator of Campylobacter and other Gram-negative bacteria.</title>
        <authorList>
            <person name="Saeedi A."/>
            <person name="Cummings N.J."/>
            <person name="Connerton I.F."/>
            <person name="Connerton P.L."/>
        </authorList>
    </citation>
    <scope>NUCLEOTIDE SEQUENCE [LARGE SCALE GENOMIC DNA]</scope>
    <source>
        <strain evidence="1">XL5</strain>
    </source>
</reference>
<proteinExistence type="predicted"/>